<dbReference type="SUPFAM" id="SSF55234">
    <property type="entry name" value="Cyanase C-terminal domain"/>
    <property type="match status" value="1"/>
</dbReference>
<dbReference type="EC" id="4.2.1.104" evidence="3"/>
<comment type="catalytic activity">
    <reaction evidence="3">
        <text>cyanate + hydrogencarbonate + 3 H(+) = NH4(+) + 2 CO2</text>
        <dbReference type="Rhea" id="RHEA:11120"/>
        <dbReference type="ChEBI" id="CHEBI:15378"/>
        <dbReference type="ChEBI" id="CHEBI:16526"/>
        <dbReference type="ChEBI" id="CHEBI:17544"/>
        <dbReference type="ChEBI" id="CHEBI:28938"/>
        <dbReference type="ChEBI" id="CHEBI:29195"/>
        <dbReference type="EC" id="4.2.1.104"/>
    </reaction>
</comment>
<feature type="domain" description="Cyanate lyase C-terminal" evidence="4">
    <location>
        <begin position="75"/>
        <end position="147"/>
    </location>
</feature>
<evidence type="ECO:0000256" key="1">
    <source>
        <dbReference type="ARBA" id="ARBA00003561"/>
    </source>
</evidence>
<feature type="active site" evidence="3">
    <location>
        <position position="88"/>
    </location>
</feature>
<dbReference type="PIRSF" id="PIRSF001263">
    <property type="entry name" value="Cyanate_hydratas"/>
    <property type="match status" value="1"/>
</dbReference>
<dbReference type="EMBL" id="CP016809">
    <property type="protein sequence ID" value="ANY73855.1"/>
    <property type="molecule type" value="Genomic_DNA"/>
</dbReference>
<evidence type="ECO:0000259" key="4">
    <source>
        <dbReference type="SMART" id="SM01116"/>
    </source>
</evidence>
<proteinExistence type="inferred from homology"/>
<comment type="function">
    <text evidence="1 3">Catalyzes the reaction of cyanate with bicarbonate to produce ammonia and carbon dioxide.</text>
</comment>
<dbReference type="RefSeq" id="WP_077568663.1">
    <property type="nucleotide sequence ID" value="NZ_CP016809.1"/>
</dbReference>
<dbReference type="InterPro" id="IPR048564">
    <property type="entry name" value="CYNS_N"/>
</dbReference>
<comment type="similarity">
    <text evidence="3">Belongs to the cyanase family.</text>
</comment>
<dbReference type="Proteomes" id="UP000189059">
    <property type="component" value="Unassembled WGS sequence"/>
</dbReference>
<dbReference type="Pfam" id="PF21291">
    <property type="entry name" value="CYNS_N"/>
    <property type="match status" value="1"/>
</dbReference>
<feature type="active site" evidence="3">
    <location>
        <position position="91"/>
    </location>
</feature>
<evidence type="ECO:0000256" key="3">
    <source>
        <dbReference type="HAMAP-Rule" id="MF_00535"/>
    </source>
</evidence>
<evidence type="ECO:0000313" key="6">
    <source>
        <dbReference type="EMBL" id="OOC63961.1"/>
    </source>
</evidence>
<dbReference type="Gene3D" id="1.10.260.40">
    <property type="entry name" value="lambda repressor-like DNA-binding domains"/>
    <property type="match status" value="1"/>
</dbReference>
<accession>A0A1B2E1L7</accession>
<dbReference type="InterPro" id="IPR008076">
    <property type="entry name" value="Cyanase"/>
</dbReference>
<dbReference type="GO" id="GO:0008824">
    <property type="term" value="F:cyanate hydratase activity"/>
    <property type="evidence" value="ECO:0007669"/>
    <property type="project" value="UniProtKB-UniRule"/>
</dbReference>
<dbReference type="AlphaFoldDB" id="A0A1B2E1L7"/>
<dbReference type="Pfam" id="PF02560">
    <property type="entry name" value="Cyanate_lyase"/>
    <property type="match status" value="1"/>
</dbReference>
<evidence type="ECO:0000256" key="2">
    <source>
        <dbReference type="ARBA" id="ARBA00023239"/>
    </source>
</evidence>
<feature type="active site" evidence="3">
    <location>
        <position position="114"/>
    </location>
</feature>
<dbReference type="PANTHER" id="PTHR34186:SF2">
    <property type="entry name" value="CYANATE HYDRATASE"/>
    <property type="match status" value="1"/>
</dbReference>
<protein>
    <recommendedName>
        <fullName evidence="3">Cyanate hydratase</fullName>
        <shortName evidence="3">Cyanase</shortName>
        <ecNumber evidence="3">4.2.1.104</ecNumber>
    </recommendedName>
    <alternativeName>
        <fullName evidence="3">Cyanate hydrolase</fullName>
    </alternativeName>
    <alternativeName>
        <fullName evidence="3">Cyanate lyase</fullName>
    </alternativeName>
</protein>
<dbReference type="SMART" id="SM01116">
    <property type="entry name" value="Cyanate_lyase"/>
    <property type="match status" value="1"/>
</dbReference>
<reference evidence="6 7" key="2">
    <citation type="submission" date="2016-12" db="EMBL/GenBank/DDBJ databases">
        <title>Genome sequencing and description of Paenibacillus sp. nov. from high altitude lake in the Indian Trans- Himalayas.</title>
        <authorList>
            <person name="Kiran S."/>
            <person name="Swarnkar M.K."/>
            <person name="Rana A."/>
            <person name="Tewari R."/>
            <person name="Gulati A."/>
        </authorList>
    </citation>
    <scope>NUCLEOTIDE SEQUENCE [LARGE SCALE GENOMIC DNA]</scope>
    <source>
        <strain evidence="6 7">IHBB 9951</strain>
    </source>
</reference>
<dbReference type="Gene3D" id="3.30.1160.10">
    <property type="entry name" value="Cyanate lyase, C-terminal domain"/>
    <property type="match status" value="1"/>
</dbReference>
<reference evidence="5" key="1">
    <citation type="submission" date="2016-08" db="EMBL/GenBank/DDBJ databases">
        <title>Complete Genome Seqeunce of Paenibacillus sp. nov. IHBB 9852 from high altitute lake of Indian trans-Himalayas.</title>
        <authorList>
            <person name="Kiran S."/>
            <person name="Swarnkar M.K."/>
            <person name="Rana A."/>
            <person name="Tewari R."/>
            <person name="Gulati A."/>
        </authorList>
    </citation>
    <scope>NUCLEOTIDE SEQUENCE [LARGE SCALE GENOMIC DNA]</scope>
    <source>
        <strain evidence="5">IHBB 9852</strain>
    </source>
</reference>
<dbReference type="NCBIfam" id="TIGR00673">
    <property type="entry name" value="cynS"/>
    <property type="match status" value="1"/>
</dbReference>
<dbReference type="InterPro" id="IPR010982">
    <property type="entry name" value="Lambda_DNA-bd_dom_sf"/>
</dbReference>
<evidence type="ECO:0000313" key="7">
    <source>
        <dbReference type="Proteomes" id="UP000189059"/>
    </source>
</evidence>
<organism evidence="5">
    <name type="scientific">Paenibacillus ihbetae</name>
    <dbReference type="NCBI Taxonomy" id="1870820"/>
    <lineage>
        <taxon>Bacteria</taxon>
        <taxon>Bacillati</taxon>
        <taxon>Bacillota</taxon>
        <taxon>Bacilli</taxon>
        <taxon>Bacillales</taxon>
        <taxon>Paenibacillaceae</taxon>
        <taxon>Paenibacillus</taxon>
    </lineage>
</organism>
<sequence length="147" mass="16409">MERAEVTGRIMEAKRKLGLKWIDIASVIDRSEAWTATALLGQGTLTNEESAKVGDLLGLDPEAVAALTVIPYRGTTVPMPPTDPLIYRFYEILLVYGPAIKDLIHEKFGDGIMSAIDYEMDIQRVEDPKGDRVVVTLNGKFLPYKKW</sequence>
<dbReference type="PRINTS" id="PR01693">
    <property type="entry name" value="CYANASE"/>
</dbReference>
<gene>
    <name evidence="3" type="primary">cynS</name>
    <name evidence="6" type="ORF">BBD40_20115</name>
    <name evidence="5" type="ORF">BBD41_15415</name>
</gene>
<dbReference type="PANTHER" id="PTHR34186">
    <property type="entry name" value="CYANATE HYDRATASE"/>
    <property type="match status" value="1"/>
</dbReference>
<dbReference type="OrthoDB" id="9785870at2"/>
<name>A0A1B2E1L7_9BACL</name>
<dbReference type="InterPro" id="IPR036581">
    <property type="entry name" value="Cyanate_lyase_C_sf"/>
</dbReference>
<dbReference type="SUPFAM" id="SSF47413">
    <property type="entry name" value="lambda repressor-like DNA-binding domains"/>
    <property type="match status" value="1"/>
</dbReference>
<dbReference type="GO" id="GO:0003677">
    <property type="term" value="F:DNA binding"/>
    <property type="evidence" value="ECO:0007669"/>
    <property type="project" value="InterPro"/>
</dbReference>
<evidence type="ECO:0000313" key="5">
    <source>
        <dbReference type="EMBL" id="ANY73855.1"/>
    </source>
</evidence>
<keyword evidence="2 3" id="KW-0456">Lyase</keyword>
<dbReference type="EMBL" id="MRVI01000001">
    <property type="protein sequence ID" value="OOC63961.1"/>
    <property type="molecule type" value="Genomic_DNA"/>
</dbReference>
<dbReference type="CDD" id="cd00559">
    <property type="entry name" value="Cyanase_C"/>
    <property type="match status" value="1"/>
</dbReference>
<dbReference type="NCBIfam" id="NF002773">
    <property type="entry name" value="PRK02866.1"/>
    <property type="match status" value="1"/>
</dbReference>
<dbReference type="InterPro" id="IPR003712">
    <property type="entry name" value="Cyanate_lyase_C"/>
</dbReference>
<dbReference type="HAMAP" id="MF_00535">
    <property type="entry name" value="Cyanate_hydrat"/>
    <property type="match status" value="1"/>
</dbReference>
<dbReference type="KEGG" id="pib:BBD41_15415"/>
<keyword evidence="7" id="KW-1185">Reference proteome</keyword>